<accession>A0A2N9IKE6</accession>
<dbReference type="AlphaFoldDB" id="A0A2N9IKE6"/>
<sequence>MTQKKNPPLNPSLLNKPCYVPPPTPGTYSENPHPSFNNESNTAPLIGSLQKCPAPPSMPNGSTSVP</sequence>
<dbReference type="EMBL" id="OIVN01005949">
    <property type="protein sequence ID" value="SPD24610.1"/>
    <property type="molecule type" value="Genomic_DNA"/>
</dbReference>
<feature type="compositionally biased region" description="Low complexity" evidence="1">
    <location>
        <begin position="1"/>
        <end position="17"/>
    </location>
</feature>
<evidence type="ECO:0000256" key="1">
    <source>
        <dbReference type="SAM" id="MobiDB-lite"/>
    </source>
</evidence>
<feature type="region of interest" description="Disordered" evidence="1">
    <location>
        <begin position="1"/>
        <end position="66"/>
    </location>
</feature>
<organism evidence="2">
    <name type="scientific">Fagus sylvatica</name>
    <name type="common">Beechnut</name>
    <dbReference type="NCBI Taxonomy" id="28930"/>
    <lineage>
        <taxon>Eukaryota</taxon>
        <taxon>Viridiplantae</taxon>
        <taxon>Streptophyta</taxon>
        <taxon>Embryophyta</taxon>
        <taxon>Tracheophyta</taxon>
        <taxon>Spermatophyta</taxon>
        <taxon>Magnoliopsida</taxon>
        <taxon>eudicotyledons</taxon>
        <taxon>Gunneridae</taxon>
        <taxon>Pentapetalae</taxon>
        <taxon>rosids</taxon>
        <taxon>fabids</taxon>
        <taxon>Fagales</taxon>
        <taxon>Fagaceae</taxon>
        <taxon>Fagus</taxon>
    </lineage>
</organism>
<evidence type="ECO:0000313" key="2">
    <source>
        <dbReference type="EMBL" id="SPD24610.1"/>
    </source>
</evidence>
<proteinExistence type="predicted"/>
<feature type="compositionally biased region" description="Polar residues" evidence="1">
    <location>
        <begin position="26"/>
        <end position="43"/>
    </location>
</feature>
<gene>
    <name evidence="2" type="ORF">FSB_LOCUS52492</name>
</gene>
<name>A0A2N9IKE6_FAGSY</name>
<reference evidence="2" key="1">
    <citation type="submission" date="2018-02" db="EMBL/GenBank/DDBJ databases">
        <authorList>
            <person name="Cohen D.B."/>
            <person name="Kent A.D."/>
        </authorList>
    </citation>
    <scope>NUCLEOTIDE SEQUENCE</scope>
</reference>
<protein>
    <submittedName>
        <fullName evidence="2">Uncharacterized protein</fullName>
    </submittedName>
</protein>